<accession>A0A8S3TC13</accession>
<comment type="caution">
    <text evidence="1">The sequence shown here is derived from an EMBL/GenBank/DDBJ whole genome shotgun (WGS) entry which is preliminary data.</text>
</comment>
<dbReference type="InterPro" id="IPR045249">
    <property type="entry name" value="HARBI1-like"/>
</dbReference>
<dbReference type="EMBL" id="CAJPWZ010001983">
    <property type="protein sequence ID" value="CAG2227928.1"/>
    <property type="molecule type" value="Genomic_DNA"/>
</dbReference>
<sequence>MFEQNGGQSNEKVVAHAILDDILDDDSTDDEGETEMSLLLYLVDYLKDVPELNTEGPGGIEAIPVDKKIMITLWYLGSLETINKIADRFGIGEASVIDCRNSVILSILKYLKHKFIRWPNQQEMQTEAQAFAQRNGFQDIVGAVNGTHIKINKPQIHAQRVVIIRAFALLKDRFSRLQFINTKSIELAVDIIVACCVLHNICIMQGDDIEDLLNEDDENDDGVQQPPAPMVENEAEGIIKRNLIARNLY</sequence>
<reference evidence="1" key="1">
    <citation type="submission" date="2021-03" db="EMBL/GenBank/DDBJ databases">
        <authorList>
            <person name="Bekaert M."/>
        </authorList>
    </citation>
    <scope>NUCLEOTIDE SEQUENCE</scope>
</reference>
<protein>
    <recommendedName>
        <fullName evidence="3">DDE Tnp4 domain-containing protein</fullName>
    </recommendedName>
</protein>
<evidence type="ECO:0008006" key="3">
    <source>
        <dbReference type="Google" id="ProtNLM"/>
    </source>
</evidence>
<gene>
    <name evidence="1" type="ORF">MEDL_40932</name>
</gene>
<dbReference type="Proteomes" id="UP000683360">
    <property type="component" value="Unassembled WGS sequence"/>
</dbReference>
<dbReference type="PANTHER" id="PTHR22930:SF292">
    <property type="entry name" value="DDE TNP4 DOMAIN-CONTAINING PROTEIN"/>
    <property type="match status" value="1"/>
</dbReference>
<keyword evidence="2" id="KW-1185">Reference proteome</keyword>
<dbReference type="PANTHER" id="PTHR22930">
    <property type="match status" value="1"/>
</dbReference>
<evidence type="ECO:0000313" key="2">
    <source>
        <dbReference type="Proteomes" id="UP000683360"/>
    </source>
</evidence>
<dbReference type="AlphaFoldDB" id="A0A8S3TC13"/>
<proteinExistence type="predicted"/>
<evidence type="ECO:0000313" key="1">
    <source>
        <dbReference type="EMBL" id="CAG2227928.1"/>
    </source>
</evidence>
<dbReference type="OrthoDB" id="6154817at2759"/>
<organism evidence="1 2">
    <name type="scientific">Mytilus edulis</name>
    <name type="common">Blue mussel</name>
    <dbReference type="NCBI Taxonomy" id="6550"/>
    <lineage>
        <taxon>Eukaryota</taxon>
        <taxon>Metazoa</taxon>
        <taxon>Spiralia</taxon>
        <taxon>Lophotrochozoa</taxon>
        <taxon>Mollusca</taxon>
        <taxon>Bivalvia</taxon>
        <taxon>Autobranchia</taxon>
        <taxon>Pteriomorphia</taxon>
        <taxon>Mytilida</taxon>
        <taxon>Mytiloidea</taxon>
        <taxon>Mytilidae</taxon>
        <taxon>Mytilinae</taxon>
        <taxon>Mytilus</taxon>
    </lineage>
</organism>
<name>A0A8S3TC13_MYTED</name>